<evidence type="ECO:0000256" key="14">
    <source>
        <dbReference type="ARBA" id="ARBA00023235"/>
    </source>
</evidence>
<dbReference type="Proteomes" id="UP000199588">
    <property type="component" value="Unassembled WGS sequence"/>
</dbReference>
<keyword evidence="8 20" id="KW-0347">Helicase</keyword>
<dbReference type="InterPro" id="IPR014001">
    <property type="entry name" value="Helicase_ATP-bd"/>
</dbReference>
<keyword evidence="21" id="KW-1185">Reference proteome</keyword>
<evidence type="ECO:0000256" key="8">
    <source>
        <dbReference type="ARBA" id="ARBA00022806"/>
    </source>
</evidence>
<comment type="caution">
    <text evidence="20">The sequence shown here is derived from an EMBL/GenBank/DDBJ whole genome shotgun (WGS) entry which is preliminary data.</text>
</comment>
<evidence type="ECO:0000256" key="10">
    <source>
        <dbReference type="ARBA" id="ARBA00022840"/>
    </source>
</evidence>
<evidence type="ECO:0000256" key="3">
    <source>
        <dbReference type="ARBA" id="ARBA00005446"/>
    </source>
</evidence>
<comment type="similarity">
    <text evidence="3">Belongs to the helicase family. RecQ subfamily.</text>
</comment>
<evidence type="ECO:0000259" key="18">
    <source>
        <dbReference type="PROSITE" id="PS51192"/>
    </source>
</evidence>
<accession>A0A1G5CY79</accession>
<dbReference type="EC" id="5.6.2.4" evidence="16"/>
<feature type="domain" description="HRDC" evidence="17">
    <location>
        <begin position="549"/>
        <end position="629"/>
    </location>
</feature>
<dbReference type="Gene3D" id="1.10.10.10">
    <property type="entry name" value="Winged helix-like DNA-binding domain superfamily/Winged helix DNA-binding domain"/>
    <property type="match status" value="1"/>
</dbReference>
<dbReference type="InterPro" id="IPR011545">
    <property type="entry name" value="DEAD/DEAH_box_helicase_dom"/>
</dbReference>
<keyword evidence="6" id="KW-0227">DNA damage</keyword>
<dbReference type="Pfam" id="PF09382">
    <property type="entry name" value="RQC"/>
    <property type="match status" value="1"/>
</dbReference>
<evidence type="ECO:0000256" key="12">
    <source>
        <dbReference type="ARBA" id="ARBA00023172"/>
    </source>
</evidence>
<dbReference type="InterPro" id="IPR002121">
    <property type="entry name" value="HRDC_dom"/>
</dbReference>
<dbReference type="InterPro" id="IPR036388">
    <property type="entry name" value="WH-like_DNA-bd_sf"/>
</dbReference>
<dbReference type="PANTHER" id="PTHR13710">
    <property type="entry name" value="DNA HELICASE RECQ FAMILY MEMBER"/>
    <property type="match status" value="1"/>
</dbReference>
<dbReference type="InterPro" id="IPR010997">
    <property type="entry name" value="HRDC-like_sf"/>
</dbReference>
<dbReference type="Pfam" id="PF00270">
    <property type="entry name" value="DEAD"/>
    <property type="match status" value="1"/>
</dbReference>
<dbReference type="SMART" id="SM00490">
    <property type="entry name" value="HELICc"/>
    <property type="match status" value="1"/>
</dbReference>
<dbReference type="EMBL" id="FMUQ01000010">
    <property type="protein sequence ID" value="SCY07208.1"/>
    <property type="molecule type" value="Genomic_DNA"/>
</dbReference>
<dbReference type="InterPro" id="IPR004589">
    <property type="entry name" value="DNA_helicase_ATP-dep_RecQ"/>
</dbReference>
<dbReference type="SUPFAM" id="SSF52540">
    <property type="entry name" value="P-loop containing nucleoside triphosphate hydrolases"/>
    <property type="match status" value="2"/>
</dbReference>
<keyword evidence="4" id="KW-0479">Metal-binding</keyword>
<dbReference type="Pfam" id="PF16124">
    <property type="entry name" value="RecQ_Zn_bind"/>
    <property type="match status" value="1"/>
</dbReference>
<dbReference type="Gene3D" id="3.40.50.300">
    <property type="entry name" value="P-loop containing nucleotide triphosphate hydrolases"/>
    <property type="match status" value="2"/>
</dbReference>
<dbReference type="InterPro" id="IPR027417">
    <property type="entry name" value="P-loop_NTPase"/>
</dbReference>
<evidence type="ECO:0000256" key="6">
    <source>
        <dbReference type="ARBA" id="ARBA00022763"/>
    </source>
</evidence>
<dbReference type="InterPro" id="IPR006293">
    <property type="entry name" value="DNA_helicase_ATP-dep_RecQ_bac"/>
</dbReference>
<evidence type="ECO:0000256" key="4">
    <source>
        <dbReference type="ARBA" id="ARBA00022723"/>
    </source>
</evidence>
<gene>
    <name evidence="20" type="ORF">SAMN02910354_01357</name>
</gene>
<keyword evidence="7" id="KW-0378">Hydrolase</keyword>
<dbReference type="InterPro" id="IPR018982">
    <property type="entry name" value="RQC_domain"/>
</dbReference>
<proteinExistence type="inferred from homology"/>
<evidence type="ECO:0000256" key="11">
    <source>
        <dbReference type="ARBA" id="ARBA00023125"/>
    </source>
</evidence>
<evidence type="ECO:0000259" key="17">
    <source>
        <dbReference type="PROSITE" id="PS50967"/>
    </source>
</evidence>
<dbReference type="RefSeq" id="WP_090655480.1">
    <property type="nucleotide sequence ID" value="NZ_CP015031.1"/>
</dbReference>
<evidence type="ECO:0000256" key="13">
    <source>
        <dbReference type="ARBA" id="ARBA00023204"/>
    </source>
</evidence>
<dbReference type="SMART" id="SM00487">
    <property type="entry name" value="DEXDc"/>
    <property type="match status" value="1"/>
</dbReference>
<evidence type="ECO:0000256" key="2">
    <source>
        <dbReference type="ARBA" id="ARBA00001947"/>
    </source>
</evidence>
<dbReference type="Pfam" id="PF00570">
    <property type="entry name" value="HRDC"/>
    <property type="match status" value="1"/>
</dbReference>
<evidence type="ECO:0000256" key="9">
    <source>
        <dbReference type="ARBA" id="ARBA00022833"/>
    </source>
</evidence>
<dbReference type="PROSITE" id="PS51194">
    <property type="entry name" value="HELICASE_CTER"/>
    <property type="match status" value="1"/>
</dbReference>
<dbReference type="SMART" id="SM00341">
    <property type="entry name" value="HRDC"/>
    <property type="match status" value="1"/>
</dbReference>
<feature type="domain" description="Helicase ATP-binding" evidence="18">
    <location>
        <begin position="50"/>
        <end position="218"/>
    </location>
</feature>
<evidence type="ECO:0000256" key="16">
    <source>
        <dbReference type="NCBIfam" id="TIGR01389"/>
    </source>
</evidence>
<dbReference type="NCBIfam" id="TIGR00614">
    <property type="entry name" value="recQ_fam"/>
    <property type="match status" value="1"/>
</dbReference>
<keyword evidence="9" id="KW-0862">Zinc</keyword>
<dbReference type="Gene3D" id="1.10.150.80">
    <property type="entry name" value="HRDC domain"/>
    <property type="match status" value="1"/>
</dbReference>
<organism evidence="20 21">
    <name type="scientific">Basfia succiniciproducens</name>
    <dbReference type="NCBI Taxonomy" id="653940"/>
    <lineage>
        <taxon>Bacteria</taxon>
        <taxon>Pseudomonadati</taxon>
        <taxon>Pseudomonadota</taxon>
        <taxon>Gammaproteobacteria</taxon>
        <taxon>Pasteurellales</taxon>
        <taxon>Pasteurellaceae</taxon>
        <taxon>Basfia</taxon>
    </lineage>
</organism>
<protein>
    <recommendedName>
        <fullName evidence="16">DNA helicase RecQ</fullName>
        <ecNumber evidence="16">5.6.2.4</ecNumber>
    </recommendedName>
</protein>
<evidence type="ECO:0000259" key="19">
    <source>
        <dbReference type="PROSITE" id="PS51194"/>
    </source>
</evidence>
<keyword evidence="12" id="KW-0233">DNA recombination</keyword>
<keyword evidence="13" id="KW-0234">DNA repair</keyword>
<evidence type="ECO:0000313" key="21">
    <source>
        <dbReference type="Proteomes" id="UP000199588"/>
    </source>
</evidence>
<dbReference type="PROSITE" id="PS51192">
    <property type="entry name" value="HELICASE_ATP_BIND_1"/>
    <property type="match status" value="1"/>
</dbReference>
<dbReference type="InterPro" id="IPR032284">
    <property type="entry name" value="RecQ_Zn-bd"/>
</dbReference>
<evidence type="ECO:0000256" key="15">
    <source>
        <dbReference type="ARBA" id="ARBA00034617"/>
    </source>
</evidence>
<comment type="catalytic activity">
    <reaction evidence="15">
        <text>Couples ATP hydrolysis with the unwinding of duplex DNA by translocating in the 3'-5' direction.</text>
        <dbReference type="EC" id="5.6.2.4"/>
    </reaction>
</comment>
<dbReference type="CDD" id="cd17920">
    <property type="entry name" value="DEXHc_RecQ"/>
    <property type="match status" value="1"/>
</dbReference>
<comment type="cofactor">
    <cofactor evidence="2">
        <name>Zn(2+)</name>
        <dbReference type="ChEBI" id="CHEBI:29105"/>
    </cofactor>
</comment>
<keyword evidence="5" id="KW-0547">Nucleotide-binding</keyword>
<name>A0A1G5CY79_9PAST</name>
<dbReference type="SUPFAM" id="SSF47819">
    <property type="entry name" value="HRDC-like"/>
    <property type="match status" value="1"/>
</dbReference>
<dbReference type="InterPro" id="IPR044876">
    <property type="entry name" value="HRDC_dom_sf"/>
</dbReference>
<keyword evidence="10" id="KW-0067">ATP-binding</keyword>
<reference evidence="20 21" key="1">
    <citation type="submission" date="2016-10" db="EMBL/GenBank/DDBJ databases">
        <authorList>
            <person name="Varghese N."/>
            <person name="Submissions S."/>
        </authorList>
    </citation>
    <scope>NUCLEOTIDE SEQUENCE [LARGE SCALE GENOMIC DNA]</scope>
    <source>
        <strain evidence="20 21">DSM 22022</strain>
    </source>
</reference>
<comment type="cofactor">
    <cofactor evidence="1">
        <name>Mg(2+)</name>
        <dbReference type="ChEBI" id="CHEBI:18420"/>
    </cofactor>
</comment>
<dbReference type="GO" id="GO:0004386">
    <property type="term" value="F:helicase activity"/>
    <property type="evidence" value="ECO:0007669"/>
    <property type="project" value="UniProtKB-KW"/>
</dbReference>
<keyword evidence="14" id="KW-0413">Isomerase</keyword>
<dbReference type="InterPro" id="IPR001650">
    <property type="entry name" value="Helicase_C-like"/>
</dbReference>
<dbReference type="NCBIfam" id="TIGR01389">
    <property type="entry name" value="recQ"/>
    <property type="match status" value="1"/>
</dbReference>
<evidence type="ECO:0000256" key="7">
    <source>
        <dbReference type="ARBA" id="ARBA00022801"/>
    </source>
</evidence>
<feature type="domain" description="Helicase C-terminal" evidence="19">
    <location>
        <begin position="239"/>
        <end position="387"/>
    </location>
</feature>
<dbReference type="CDD" id="cd18794">
    <property type="entry name" value="SF2_C_RecQ"/>
    <property type="match status" value="1"/>
</dbReference>
<dbReference type="PROSITE" id="PS50967">
    <property type="entry name" value="HRDC"/>
    <property type="match status" value="1"/>
</dbReference>
<dbReference type="PANTHER" id="PTHR13710:SF105">
    <property type="entry name" value="ATP-DEPENDENT DNA HELICASE Q1"/>
    <property type="match status" value="1"/>
</dbReference>
<evidence type="ECO:0000256" key="5">
    <source>
        <dbReference type="ARBA" id="ARBA00022741"/>
    </source>
</evidence>
<evidence type="ECO:0000256" key="1">
    <source>
        <dbReference type="ARBA" id="ARBA00001946"/>
    </source>
</evidence>
<evidence type="ECO:0000313" key="20">
    <source>
        <dbReference type="EMBL" id="SCY07208.1"/>
    </source>
</evidence>
<dbReference type="SMART" id="SM00956">
    <property type="entry name" value="RQC"/>
    <property type="match status" value="1"/>
</dbReference>
<sequence length="637" mass="71636">MTAELSNRSEAIKPELIKSAVENPEISTALDVLHSVFGYQTFRKGQQEVIQAALSGRDSLVVMATGNGKSLCYQIPALCFAGLTLVISPLISLMKDQVDQLLANGIAADFLNSTQSLEQQQQVQNKAISGELKLLYLSPEKVMTNSFFQFISLCNVSFIAIDEAHCISQWGHDFRPEYTQLGGLKGCFPHAPIMALTATADSTTRQDILQNLSLNEPHLYVGSFDRPNIRYTLVEKFKPMEQLCNFVAAQKGKSGIVYCNSRSKVERIAEALKKRGISAAAYHAGMESSQRDAVQQAFQRDNIQLVVATIAFGMGINKSNVRFVAHFDLSRSIEAYYQETGRAGRDDLPAEAVLFYEPADYAWLHKILLEEPESPQRDIKRHKLEAIGEFAESQTCRRLVLLNYFGENRQTPCNNCDICLDPPKKYDGLLDAQKILSTIYRTGQRFGTQYVIGVMRGLQNQKIKENQHDELKVYGIGKDKSKEYWQSVIRQLIHLGFVQQIISDFGMGTRLQLTESARPVLRGEVSLELATPRLSSITMVQAPQRNAVTNYDKDLFARLRFLRKQIADKENIPPYIVFSDATLQEMSLYQPTSKVEMLQINGVGAIKWQRFGQPFMAIIKEHQALRKAGKNPLELQS</sequence>
<keyword evidence="11" id="KW-0238">DNA-binding</keyword>
<dbReference type="Pfam" id="PF00271">
    <property type="entry name" value="Helicase_C"/>
    <property type="match status" value="1"/>
</dbReference>